<feature type="chain" id="PRO_5002802967" description="Outer membrane efflux protein" evidence="2">
    <location>
        <begin position="20"/>
        <end position="81"/>
    </location>
</feature>
<evidence type="ECO:0000256" key="2">
    <source>
        <dbReference type="SAM" id="SignalP"/>
    </source>
</evidence>
<dbReference type="Proteomes" id="UP000005824">
    <property type="component" value="Unassembled WGS sequence"/>
</dbReference>
<gene>
    <name evidence="3" type="ORF">CfE428DRAFT_5189</name>
</gene>
<feature type="coiled-coil region" evidence="1">
    <location>
        <begin position="12"/>
        <end position="46"/>
    </location>
</feature>
<dbReference type="AlphaFoldDB" id="B4D8E9"/>
<organism evidence="3 4">
    <name type="scientific">Chthoniobacter flavus Ellin428</name>
    <dbReference type="NCBI Taxonomy" id="497964"/>
    <lineage>
        <taxon>Bacteria</taxon>
        <taxon>Pseudomonadati</taxon>
        <taxon>Verrucomicrobiota</taxon>
        <taxon>Spartobacteria</taxon>
        <taxon>Chthoniobacterales</taxon>
        <taxon>Chthoniobacteraceae</taxon>
        <taxon>Chthoniobacter</taxon>
    </lineage>
</organism>
<accession>B4D8E9</accession>
<protein>
    <recommendedName>
        <fullName evidence="5">Outer membrane efflux protein</fullName>
    </recommendedName>
</protein>
<keyword evidence="2" id="KW-0732">Signal</keyword>
<dbReference type="STRING" id="497964.CfE428DRAFT_5189"/>
<keyword evidence="1" id="KW-0175">Coiled coil</keyword>
<dbReference type="EMBL" id="ABVL01000021">
    <property type="protein sequence ID" value="EDY17342.1"/>
    <property type="molecule type" value="Genomic_DNA"/>
</dbReference>
<evidence type="ECO:0000313" key="4">
    <source>
        <dbReference type="Proteomes" id="UP000005824"/>
    </source>
</evidence>
<reference evidence="3 4" key="1">
    <citation type="journal article" date="2011" name="J. Bacteriol.">
        <title>Genome sequence of Chthoniobacter flavus Ellin428, an aerobic heterotrophic soil bacterium.</title>
        <authorList>
            <person name="Kant R."/>
            <person name="van Passel M.W."/>
            <person name="Palva A."/>
            <person name="Lucas S."/>
            <person name="Lapidus A."/>
            <person name="Glavina Del Rio T."/>
            <person name="Dalin E."/>
            <person name="Tice H."/>
            <person name="Bruce D."/>
            <person name="Goodwin L."/>
            <person name="Pitluck S."/>
            <person name="Larimer F.W."/>
            <person name="Land M.L."/>
            <person name="Hauser L."/>
            <person name="Sangwan P."/>
            <person name="de Vos W.M."/>
            <person name="Janssen P.H."/>
            <person name="Smidt H."/>
        </authorList>
    </citation>
    <scope>NUCLEOTIDE SEQUENCE [LARGE SCALE GENOMIC DNA]</scope>
    <source>
        <strain evidence="3 4">Ellin428</strain>
    </source>
</reference>
<evidence type="ECO:0000256" key="1">
    <source>
        <dbReference type="SAM" id="Coils"/>
    </source>
</evidence>
<keyword evidence="4" id="KW-1185">Reference proteome</keyword>
<dbReference type="InParanoid" id="B4D8E9"/>
<feature type="signal peptide" evidence="2">
    <location>
        <begin position="1"/>
        <end position="19"/>
    </location>
</feature>
<sequence length="81" mass="8322">MRFLGLTIALLASSLGARAQSAEDRVAALEARVKSLETALQQRSSAPLALDAGAQESATGAYEIAVPRVIQLTTGPSDTAP</sequence>
<comment type="caution">
    <text evidence="3">The sequence shown here is derived from an EMBL/GenBank/DDBJ whole genome shotgun (WGS) entry which is preliminary data.</text>
</comment>
<evidence type="ECO:0000313" key="3">
    <source>
        <dbReference type="EMBL" id="EDY17342.1"/>
    </source>
</evidence>
<evidence type="ECO:0008006" key="5">
    <source>
        <dbReference type="Google" id="ProtNLM"/>
    </source>
</evidence>
<name>B4D8E9_9BACT</name>
<proteinExistence type="predicted"/>
<dbReference type="RefSeq" id="WP_006982510.1">
    <property type="nucleotide sequence ID" value="NZ_ABVL01000021.1"/>
</dbReference>